<evidence type="ECO:0000313" key="4">
    <source>
        <dbReference type="Proteomes" id="UP000028349"/>
    </source>
</evidence>
<reference evidence="3 5" key="2">
    <citation type="submission" date="2018-12" db="EMBL/GenBank/DDBJ databases">
        <authorList>
            <consortium name="Pathogen Informatics"/>
        </authorList>
    </citation>
    <scope>NUCLEOTIDE SEQUENCE [LARGE SCALE GENOMIC DNA]</scope>
    <source>
        <strain evidence="3 5">NCTC13489</strain>
    </source>
</reference>
<keyword evidence="1" id="KW-0812">Transmembrane</keyword>
<feature type="transmembrane region" description="Helical" evidence="1">
    <location>
        <begin position="42"/>
        <end position="60"/>
    </location>
</feature>
<evidence type="ECO:0008006" key="6">
    <source>
        <dbReference type="Google" id="ProtNLM"/>
    </source>
</evidence>
<keyword evidence="4" id="KW-1185">Reference proteome</keyword>
<dbReference type="Proteomes" id="UP000270036">
    <property type="component" value="Chromosome"/>
</dbReference>
<evidence type="ECO:0000313" key="5">
    <source>
        <dbReference type="Proteomes" id="UP000270036"/>
    </source>
</evidence>
<dbReference type="KEGG" id="cant:NCTC13489_00692"/>
<proteinExistence type="predicted"/>
<evidence type="ECO:0000256" key="1">
    <source>
        <dbReference type="SAM" id="Phobius"/>
    </source>
</evidence>
<dbReference type="EMBL" id="JPEP01000002">
    <property type="protein sequence ID" value="KEY19585.1"/>
    <property type="molecule type" value="Genomic_DNA"/>
</dbReference>
<keyword evidence="1" id="KW-0472">Membrane</keyword>
<dbReference type="STRING" id="266748.HY04_14440"/>
<evidence type="ECO:0000313" key="2">
    <source>
        <dbReference type="EMBL" id="KEY19585.1"/>
    </source>
</evidence>
<evidence type="ECO:0000313" key="3">
    <source>
        <dbReference type="EMBL" id="VEH97053.1"/>
    </source>
</evidence>
<dbReference type="RefSeq" id="WP_034720833.1">
    <property type="nucleotide sequence ID" value="NZ_FOIX01000003.1"/>
</dbReference>
<dbReference type="Proteomes" id="UP000028349">
    <property type="component" value="Unassembled WGS sequence"/>
</dbReference>
<sequence length="162" mass="19183">MRLNNKTKAGYFNFLGTLVIMLFIFGVGAFLLEYFVYDYFGWAQWLFLIIPIGCITLFYARGRQIFEYDSDGEALNFKNRNVVLFLDKHLSDEFPKYKLLKYDVVNIIILKRLYVSISSKKSHNITLRYDISYLTKKELNDLKFSLSKVIKNNKERKREPSS</sequence>
<keyword evidence="1" id="KW-1133">Transmembrane helix</keyword>
<dbReference type="AlphaFoldDB" id="A0A448NNY6"/>
<organism evidence="3 5">
    <name type="scientific">Kaistella antarctica</name>
    <dbReference type="NCBI Taxonomy" id="266748"/>
    <lineage>
        <taxon>Bacteria</taxon>
        <taxon>Pseudomonadati</taxon>
        <taxon>Bacteroidota</taxon>
        <taxon>Flavobacteriia</taxon>
        <taxon>Flavobacteriales</taxon>
        <taxon>Weeksellaceae</taxon>
        <taxon>Chryseobacterium group</taxon>
        <taxon>Kaistella</taxon>
    </lineage>
</organism>
<accession>A0A448NNY6</accession>
<dbReference type="EMBL" id="LR134441">
    <property type="protein sequence ID" value="VEH97053.1"/>
    <property type="molecule type" value="Genomic_DNA"/>
</dbReference>
<feature type="transmembrane region" description="Helical" evidence="1">
    <location>
        <begin position="12"/>
        <end position="36"/>
    </location>
</feature>
<dbReference type="OrthoDB" id="1452926at2"/>
<protein>
    <recommendedName>
        <fullName evidence="6">DUF304 domain-containing protein</fullName>
    </recommendedName>
</protein>
<gene>
    <name evidence="2" type="ORF">HY04_14440</name>
    <name evidence="3" type="ORF">NCTC13489_00692</name>
</gene>
<name>A0A448NNY6_9FLAO</name>
<reference evidence="2 4" key="1">
    <citation type="submission" date="2014-07" db="EMBL/GenBank/DDBJ databases">
        <authorList>
            <person name="Pisani N.G."/>
            <person name="Newman J.D."/>
        </authorList>
    </citation>
    <scope>NUCLEOTIDE SEQUENCE [LARGE SCALE GENOMIC DNA]</scope>
    <source>
        <strain evidence="2 4">LMG 24720</strain>
    </source>
</reference>